<protein>
    <submittedName>
        <fullName evidence="1">Uncharacterized protein</fullName>
    </submittedName>
</protein>
<reference evidence="1" key="1">
    <citation type="journal article" date="2020" name="bioRxiv">
        <title>Comparative genomics of Chlamydomonas.</title>
        <authorList>
            <person name="Craig R.J."/>
            <person name="Hasan A.R."/>
            <person name="Ness R.W."/>
            <person name="Keightley P.D."/>
        </authorList>
    </citation>
    <scope>NUCLEOTIDE SEQUENCE</scope>
    <source>
        <strain evidence="1">CCAP 11/173</strain>
    </source>
</reference>
<evidence type="ECO:0000313" key="1">
    <source>
        <dbReference type="EMBL" id="KAG2429986.1"/>
    </source>
</evidence>
<dbReference type="EMBL" id="JAEHOD010000082">
    <property type="protein sequence ID" value="KAG2429986.1"/>
    <property type="molecule type" value="Genomic_DNA"/>
</dbReference>
<comment type="caution">
    <text evidence="1">The sequence shown here is derived from an EMBL/GenBank/DDBJ whole genome shotgun (WGS) entry which is preliminary data.</text>
</comment>
<evidence type="ECO:0000313" key="2">
    <source>
        <dbReference type="Proteomes" id="UP000613740"/>
    </source>
</evidence>
<dbReference type="Proteomes" id="UP000613740">
    <property type="component" value="Unassembled WGS sequence"/>
</dbReference>
<keyword evidence="2" id="KW-1185">Reference proteome</keyword>
<dbReference type="OrthoDB" id="536337at2759"/>
<organism evidence="1 2">
    <name type="scientific">Chlamydomonas schloesseri</name>
    <dbReference type="NCBI Taxonomy" id="2026947"/>
    <lineage>
        <taxon>Eukaryota</taxon>
        <taxon>Viridiplantae</taxon>
        <taxon>Chlorophyta</taxon>
        <taxon>core chlorophytes</taxon>
        <taxon>Chlorophyceae</taxon>
        <taxon>CS clade</taxon>
        <taxon>Chlamydomonadales</taxon>
        <taxon>Chlamydomonadaceae</taxon>
        <taxon>Chlamydomonas</taxon>
    </lineage>
</organism>
<accession>A0A835VYS1</accession>
<sequence>MLAGRADGVTGQRFSEVVEEGEVEALLHECNHWINTPQFSKEGEYVAFIYRFGVCRPGRPWFWRSFQFLYHMHTDELWRVPLVQVSHQDWGWGGTFLVSDNTGYWQVRWKQPVLRWEPAQPRPWVGGLGRFGAGSQPQQQLAGGGLAADAPERLGDGHASYGPGAGLRFVLSDTYPRKSGRTLFITDTITNTSELLGRFDRYNEGSAVGDHRVDLHPRWDRTGRHVCFDSTHEGSRQVYVARTASVPRLANHPGALLPRRAAGRYGVEATAAVPGGGGGGEGGAGGGMSGVLASRRVVVFGARQEGFVGGLVAALEEQALAQYTRLHVVDHRAVVSTRLPDTTAAAAAAAGTAGTAAASGVAAYFGKEGARGGGRGLFSMEQIRAVAWVADDPALDLCAVVLGLGTGPGGRNGTAGVAAAGGHRRARRRGRVVLQAAASVGRSSEAARGRGDGGAAALSAADSGWWHQQRRRLFAGGGSGGGGGGLLAEACRVGPVLVRAMDAGAWLSSMSYLEEWVECYFDGSARTPNVVTHMVLDGSIALCDQVNIAEPHGPSHGPAAAAGGGGRDAAVSAALDARRAWREAALTLLAWLNKQRLIEGPPTSHYKPLVQNSWNLVNDRRSRTEADVRFGPSHMGAGGPAARMGAGGVGVGAVKAEGGGAVKMEVEEEGEVKG</sequence>
<gene>
    <name evidence="1" type="ORF">HYH02_013937</name>
</gene>
<proteinExistence type="predicted"/>
<name>A0A835VYS1_9CHLO</name>
<dbReference type="AlphaFoldDB" id="A0A835VYS1"/>